<proteinExistence type="predicted"/>
<evidence type="ECO:0000256" key="1">
    <source>
        <dbReference type="SAM" id="MobiDB-lite"/>
    </source>
</evidence>
<evidence type="ECO:0000313" key="2">
    <source>
        <dbReference type="EMBL" id="STY94793.1"/>
    </source>
</evidence>
<protein>
    <submittedName>
        <fullName evidence="2">Uncharacterized protein</fullName>
    </submittedName>
</protein>
<sequence length="378" mass="42528">MADFMVDDLQATLQQLRQTQGNPAVSVFVPTHRTFPDNEQDHIALKNQLKVVEERVGEEYDKRTAQAMLDAIDAQIADIDHNYNLDTLAIFATPDSAQVLRLPFDTPERVIVGDKFAIRDLMRNLSQSLNYYVLAVTNDSARLIEGVDDRLVKEIKEGSARQQNMKNIPFPIHNTTLPTNSKADRTGSSDDDKYLKEFFNRVDKSMQEIHGVAPKPVFVMADSQNIGVYEQVCDNPSIIAGKIDNIDHMNDANPQAFIDAVQSLVEQQREARYTTAEGELEKARNENMLRTDLQEVYRAAFEGNAQTLLVKTGYRVPARIDETAQTLQVVDQSDENLPNVTDDAVGEIIDLAKQNGANVVFMPADRMDKEPVILITRY</sequence>
<gene>
    <name evidence="2" type="ORF">NCTC11091_00563</name>
</gene>
<dbReference type="Proteomes" id="UP000255193">
    <property type="component" value="Unassembled WGS sequence"/>
</dbReference>
<dbReference type="Pfam" id="PF18845">
    <property type="entry name" value="baeRF_family3"/>
    <property type="match status" value="1"/>
</dbReference>
<dbReference type="RefSeq" id="WP_245945297.1">
    <property type="nucleotide sequence ID" value="NZ_MXAO01000072.1"/>
</dbReference>
<dbReference type="InterPro" id="IPR041289">
    <property type="entry name" value="Bact_RF_family3"/>
</dbReference>
<accession>A0A378Q1T3</accession>
<organism evidence="2 3">
    <name type="scientific">Faucicola atlantae</name>
    <dbReference type="NCBI Taxonomy" id="34059"/>
    <lineage>
        <taxon>Bacteria</taxon>
        <taxon>Pseudomonadati</taxon>
        <taxon>Pseudomonadota</taxon>
        <taxon>Gammaproteobacteria</taxon>
        <taxon>Moraxellales</taxon>
        <taxon>Moraxellaceae</taxon>
        <taxon>Faucicola</taxon>
    </lineage>
</organism>
<evidence type="ECO:0000313" key="3">
    <source>
        <dbReference type="Proteomes" id="UP000255193"/>
    </source>
</evidence>
<feature type="region of interest" description="Disordered" evidence="1">
    <location>
        <begin position="169"/>
        <end position="189"/>
    </location>
</feature>
<dbReference type="EMBL" id="UGQA01000001">
    <property type="protein sequence ID" value="STY94793.1"/>
    <property type="molecule type" value="Genomic_DNA"/>
</dbReference>
<dbReference type="AlphaFoldDB" id="A0A378Q1T3"/>
<reference evidence="2 3" key="1">
    <citation type="submission" date="2018-06" db="EMBL/GenBank/DDBJ databases">
        <authorList>
            <consortium name="Pathogen Informatics"/>
            <person name="Doyle S."/>
        </authorList>
    </citation>
    <scope>NUCLEOTIDE SEQUENCE [LARGE SCALE GENOMIC DNA]</scope>
    <source>
        <strain evidence="2 3">NCTC11091</strain>
    </source>
</reference>
<name>A0A378Q1T3_9GAMM</name>